<evidence type="ECO:0000313" key="1">
    <source>
        <dbReference type="EMBL" id="AUN99316.1"/>
    </source>
</evidence>
<evidence type="ECO:0000313" key="2">
    <source>
        <dbReference type="Proteomes" id="UP000235584"/>
    </source>
</evidence>
<accession>A0A2K9NUV8</accession>
<dbReference type="InterPro" id="IPR051044">
    <property type="entry name" value="MAG_DAG_Lipase"/>
</dbReference>
<dbReference type="AlphaFoldDB" id="A0A2K9NUV8"/>
<proteinExistence type="predicted"/>
<name>A0A2K9NUV8_BACTC</name>
<dbReference type="EMBL" id="CP025704">
    <property type="protein sequence ID" value="AUN99316.1"/>
    <property type="molecule type" value="Genomic_DNA"/>
</dbReference>
<dbReference type="Pfam" id="PF12146">
    <property type="entry name" value="Hydrolase_4"/>
    <property type="match status" value="1"/>
</dbReference>
<dbReference type="Proteomes" id="UP000235584">
    <property type="component" value="Chromosome"/>
</dbReference>
<dbReference type="RefSeq" id="WP_102244607.1">
    <property type="nucleotide sequence ID" value="NZ_CP025704.1"/>
</dbReference>
<keyword evidence="2" id="KW-1185">Reference proteome</keyword>
<dbReference type="KEGG" id="bsto:C0V70_14615"/>
<protein>
    <submittedName>
        <fullName evidence="1">Uncharacterized protein</fullName>
    </submittedName>
</protein>
<gene>
    <name evidence="1" type="ORF">C0V70_14615</name>
</gene>
<dbReference type="InterPro" id="IPR022742">
    <property type="entry name" value="Hydrolase_4"/>
</dbReference>
<dbReference type="Gene3D" id="3.40.50.1820">
    <property type="entry name" value="alpha/beta hydrolase"/>
    <property type="match status" value="1"/>
</dbReference>
<dbReference type="InterPro" id="IPR029058">
    <property type="entry name" value="AB_hydrolase_fold"/>
</dbReference>
<dbReference type="PANTHER" id="PTHR11614">
    <property type="entry name" value="PHOSPHOLIPASE-RELATED"/>
    <property type="match status" value="1"/>
</dbReference>
<organism evidence="1 2">
    <name type="scientific">Bacteriovorax stolpii</name>
    <name type="common">Bdellovibrio stolpii</name>
    <dbReference type="NCBI Taxonomy" id="960"/>
    <lineage>
        <taxon>Bacteria</taxon>
        <taxon>Pseudomonadati</taxon>
        <taxon>Bdellovibrionota</taxon>
        <taxon>Bacteriovoracia</taxon>
        <taxon>Bacteriovoracales</taxon>
        <taxon>Bacteriovoracaceae</taxon>
        <taxon>Bacteriovorax</taxon>
    </lineage>
</organism>
<reference evidence="1 2" key="1">
    <citation type="submission" date="2018-01" db="EMBL/GenBank/DDBJ databases">
        <title>Complete genome sequence of Bacteriovorax stolpii DSM12778.</title>
        <authorList>
            <person name="Tang B."/>
            <person name="Chang J."/>
        </authorList>
    </citation>
    <scope>NUCLEOTIDE SEQUENCE [LARGE SCALE GENOMIC DNA]</scope>
    <source>
        <strain evidence="1 2">DSM 12778</strain>
    </source>
</reference>
<dbReference type="SUPFAM" id="SSF53474">
    <property type="entry name" value="alpha/beta-Hydrolases"/>
    <property type="match status" value="1"/>
</dbReference>
<sequence length="305" mass="35453">MQSRREASHLEWKNLSEEVRVTHFSSERHGMYRPEQIYLKHIQARRPGTNPVTFFLFHDLSAYHGRFLNFINWFRAQHPNVSFVLMDFLGHGLSSGTRGHIEKFGDIASDVVTALELIEKKSDEKWVALGHGLGALALLEVANRFDESIEGKIDRYVVSNFVLNFSSMMLEIQNKLLSSALPLENLMKTVRPMEIYLPSMVLTHPKEQTAYLEDPLMIRKPTFQTFQCIGHKVKSIYQDAYFLDKPTLLLKSESPYLFTRGMESFSKGFKKGFLTEKKYPNLKHDLYNERDNLEVYNDIAHWVQS</sequence>